<gene>
    <name evidence="3" type="ORF">MAR_035811</name>
</gene>
<keyword evidence="1" id="KW-0106">Calcium</keyword>
<feature type="domain" description="Cadherin" evidence="2">
    <location>
        <begin position="28"/>
        <end position="136"/>
    </location>
</feature>
<evidence type="ECO:0000313" key="3">
    <source>
        <dbReference type="EMBL" id="WAR10735.1"/>
    </source>
</evidence>
<proteinExistence type="predicted"/>
<dbReference type="EMBL" id="CP111018">
    <property type="protein sequence ID" value="WAR10735.1"/>
    <property type="molecule type" value="Genomic_DNA"/>
</dbReference>
<reference evidence="3" key="1">
    <citation type="submission" date="2022-11" db="EMBL/GenBank/DDBJ databases">
        <title>Centuries of genome instability and evolution in soft-shell clam transmissible cancer (bioRxiv).</title>
        <authorList>
            <person name="Hart S.F.M."/>
            <person name="Yonemitsu M.A."/>
            <person name="Giersch R.M."/>
            <person name="Beal B.F."/>
            <person name="Arriagada G."/>
            <person name="Davis B.W."/>
            <person name="Ostrander E.A."/>
            <person name="Goff S.P."/>
            <person name="Metzger M.J."/>
        </authorList>
    </citation>
    <scope>NUCLEOTIDE SEQUENCE</scope>
    <source>
        <strain evidence="3">MELC-2E11</strain>
        <tissue evidence="3">Siphon/mantle</tissue>
    </source>
</reference>
<name>A0ABY7ENE9_MYAAR</name>
<dbReference type="Gene3D" id="2.60.40.60">
    <property type="entry name" value="Cadherins"/>
    <property type="match status" value="1"/>
</dbReference>
<protein>
    <recommendedName>
        <fullName evidence="2">Cadherin domain-containing protein</fullName>
    </recommendedName>
</protein>
<dbReference type="CDD" id="cd11304">
    <property type="entry name" value="Cadherin_repeat"/>
    <property type="match status" value="1"/>
</dbReference>
<dbReference type="Pfam" id="PF00028">
    <property type="entry name" value="Cadherin"/>
    <property type="match status" value="1"/>
</dbReference>
<keyword evidence="4" id="KW-1185">Reference proteome</keyword>
<dbReference type="Proteomes" id="UP001164746">
    <property type="component" value="Chromosome 7"/>
</dbReference>
<dbReference type="InterPro" id="IPR015919">
    <property type="entry name" value="Cadherin-like_sf"/>
</dbReference>
<evidence type="ECO:0000256" key="1">
    <source>
        <dbReference type="PROSITE-ProRule" id="PRU00043"/>
    </source>
</evidence>
<accession>A0ABY7ENE9</accession>
<evidence type="ECO:0000313" key="4">
    <source>
        <dbReference type="Proteomes" id="UP001164746"/>
    </source>
</evidence>
<dbReference type="PROSITE" id="PS50268">
    <property type="entry name" value="CADHERIN_2"/>
    <property type="match status" value="1"/>
</dbReference>
<dbReference type="InterPro" id="IPR002126">
    <property type="entry name" value="Cadherin-like_dom"/>
</dbReference>
<evidence type="ECO:0000259" key="2">
    <source>
        <dbReference type="PROSITE" id="PS50268"/>
    </source>
</evidence>
<organism evidence="3 4">
    <name type="scientific">Mya arenaria</name>
    <name type="common">Soft-shell clam</name>
    <dbReference type="NCBI Taxonomy" id="6604"/>
    <lineage>
        <taxon>Eukaryota</taxon>
        <taxon>Metazoa</taxon>
        <taxon>Spiralia</taxon>
        <taxon>Lophotrochozoa</taxon>
        <taxon>Mollusca</taxon>
        <taxon>Bivalvia</taxon>
        <taxon>Autobranchia</taxon>
        <taxon>Heteroconchia</taxon>
        <taxon>Euheterodonta</taxon>
        <taxon>Imparidentia</taxon>
        <taxon>Neoheterodontei</taxon>
        <taxon>Myida</taxon>
        <taxon>Myoidea</taxon>
        <taxon>Myidae</taxon>
        <taxon>Mya</taxon>
    </lineage>
</organism>
<sequence length="248" mass="24455">MTAKNAQITAWAITDGGGTAGTISGTAPAGTATVSIAEATAVGGTLFTVTATPTGTGAALAYTFVAADGNPGDIGNIATASSGAITLATGKSLDYETTKTYEFKIIGEEGGDNTKTGTVTVTLSITDAVDITRTGFCLSESSYAAGSSIGTLMSEQTATYGTLAGTDNTIFAVATTGEITVATGQTVAVATKTYYTFTIVGSTTATGVDDSLATGIHVVLQCSSSSGAGQVAALISMLAVSVATHLFF</sequence>
<dbReference type="SUPFAM" id="SSF49313">
    <property type="entry name" value="Cadherin-like"/>
    <property type="match status" value="1"/>
</dbReference>